<evidence type="ECO:0000256" key="2">
    <source>
        <dbReference type="ARBA" id="ARBA00023015"/>
    </source>
</evidence>
<feature type="region of interest" description="Disordered" evidence="6">
    <location>
        <begin position="142"/>
        <end position="171"/>
    </location>
</feature>
<gene>
    <name evidence="8" type="ORF">J5N97_005526</name>
</gene>
<proteinExistence type="predicted"/>
<evidence type="ECO:0000256" key="4">
    <source>
        <dbReference type="ARBA" id="ARBA00023163"/>
    </source>
</evidence>
<evidence type="ECO:0000256" key="5">
    <source>
        <dbReference type="ARBA" id="ARBA00023242"/>
    </source>
</evidence>
<dbReference type="PANTHER" id="PTHR31429">
    <property type="entry name" value="WRKY TRANSCRIPTION FACTOR 36-RELATED"/>
    <property type="match status" value="1"/>
</dbReference>
<evidence type="ECO:0000256" key="1">
    <source>
        <dbReference type="ARBA" id="ARBA00004123"/>
    </source>
</evidence>
<accession>A0A9D5D8C6</accession>
<dbReference type="Pfam" id="PF03106">
    <property type="entry name" value="WRKY"/>
    <property type="match status" value="1"/>
</dbReference>
<dbReference type="OrthoDB" id="779182at2759"/>
<dbReference type="SMART" id="SM00774">
    <property type="entry name" value="WRKY"/>
    <property type="match status" value="1"/>
</dbReference>
<feature type="compositionally biased region" description="Basic and acidic residues" evidence="6">
    <location>
        <begin position="33"/>
        <end position="59"/>
    </location>
</feature>
<protein>
    <recommendedName>
        <fullName evidence="7">WRKY domain-containing protein</fullName>
    </recommendedName>
</protein>
<name>A0A9D5D8C6_9LILI</name>
<comment type="subcellular location">
    <subcellularLocation>
        <location evidence="1">Nucleus</location>
    </subcellularLocation>
</comment>
<comment type="caution">
    <text evidence="8">The sequence shown here is derived from an EMBL/GenBank/DDBJ whole genome shotgun (WGS) entry which is preliminary data.</text>
</comment>
<feature type="region of interest" description="Disordered" evidence="6">
    <location>
        <begin position="1"/>
        <end position="59"/>
    </location>
</feature>
<reference evidence="8" key="2">
    <citation type="journal article" date="2022" name="Hortic Res">
        <title>The genome of Dioscorea zingiberensis sheds light on the biosynthesis, origin and evolution of the medicinally important diosgenin saponins.</title>
        <authorList>
            <person name="Li Y."/>
            <person name="Tan C."/>
            <person name="Li Z."/>
            <person name="Guo J."/>
            <person name="Li S."/>
            <person name="Chen X."/>
            <person name="Wang C."/>
            <person name="Dai X."/>
            <person name="Yang H."/>
            <person name="Song W."/>
            <person name="Hou L."/>
            <person name="Xu J."/>
            <person name="Tong Z."/>
            <person name="Xu A."/>
            <person name="Yuan X."/>
            <person name="Wang W."/>
            <person name="Yang Q."/>
            <person name="Chen L."/>
            <person name="Sun Z."/>
            <person name="Wang K."/>
            <person name="Pan B."/>
            <person name="Chen J."/>
            <person name="Bao Y."/>
            <person name="Liu F."/>
            <person name="Qi X."/>
            <person name="Gang D.R."/>
            <person name="Wen J."/>
            <person name="Li J."/>
        </authorList>
    </citation>
    <scope>NUCLEOTIDE SEQUENCE</scope>
    <source>
        <strain evidence="8">Dzin_1.0</strain>
    </source>
</reference>
<dbReference type="InterPro" id="IPR003657">
    <property type="entry name" value="WRKY_dom"/>
</dbReference>
<keyword evidence="9" id="KW-1185">Reference proteome</keyword>
<feature type="domain" description="WRKY" evidence="7">
    <location>
        <begin position="215"/>
        <end position="281"/>
    </location>
</feature>
<dbReference type="InterPro" id="IPR044810">
    <property type="entry name" value="WRKY_plant"/>
</dbReference>
<feature type="compositionally biased region" description="Basic and acidic residues" evidence="6">
    <location>
        <begin position="142"/>
        <end position="154"/>
    </location>
</feature>
<dbReference type="PROSITE" id="PS50811">
    <property type="entry name" value="WRKY"/>
    <property type="match status" value="1"/>
</dbReference>
<dbReference type="Gene3D" id="2.20.25.80">
    <property type="entry name" value="WRKY domain"/>
    <property type="match status" value="1"/>
</dbReference>
<evidence type="ECO:0000259" key="7">
    <source>
        <dbReference type="PROSITE" id="PS50811"/>
    </source>
</evidence>
<keyword evidence="3" id="KW-0238">DNA-binding</keyword>
<dbReference type="EMBL" id="JAGGNH010000001">
    <property type="protein sequence ID" value="KAJ0987170.1"/>
    <property type="molecule type" value="Genomic_DNA"/>
</dbReference>
<dbReference type="FunFam" id="2.20.25.80:FF:000002">
    <property type="entry name" value="probable WRKY transcription factor 31"/>
    <property type="match status" value="1"/>
</dbReference>
<organism evidence="8 9">
    <name type="scientific">Dioscorea zingiberensis</name>
    <dbReference type="NCBI Taxonomy" id="325984"/>
    <lineage>
        <taxon>Eukaryota</taxon>
        <taxon>Viridiplantae</taxon>
        <taxon>Streptophyta</taxon>
        <taxon>Embryophyta</taxon>
        <taxon>Tracheophyta</taxon>
        <taxon>Spermatophyta</taxon>
        <taxon>Magnoliopsida</taxon>
        <taxon>Liliopsida</taxon>
        <taxon>Dioscoreales</taxon>
        <taxon>Dioscoreaceae</taxon>
        <taxon>Dioscorea</taxon>
    </lineage>
</organism>
<keyword evidence="4" id="KW-0804">Transcription</keyword>
<evidence type="ECO:0000313" key="9">
    <source>
        <dbReference type="Proteomes" id="UP001085076"/>
    </source>
</evidence>
<dbReference type="GO" id="GO:0003700">
    <property type="term" value="F:DNA-binding transcription factor activity"/>
    <property type="evidence" value="ECO:0007669"/>
    <property type="project" value="InterPro"/>
</dbReference>
<evidence type="ECO:0000256" key="6">
    <source>
        <dbReference type="SAM" id="MobiDB-lite"/>
    </source>
</evidence>
<sequence>MSLEEQIIDETRIRKMATDLSLEIGDDGEDPEQERKEGEEEEDKQTGEGDQQRNGEKNKMTEEELCLLKAEMHQIKEENKFLKKVIDQTMKEYYNLQAKFSNYICHPGQPKDQEVFLSLGLNGFQETKASSYIDEYMKVCDSDQSETRRDDRDLGLSLRPQSHASLLGDEKGKGVQSWVQLDNKHQTMGFTAGITTTQSINPTNRKARVSVRARCQGPTMNDGCQWRKYGQKVAKGNPCPRAYYRCTVAPGCPVRKQVQRCREDMSILITTYEGVHNHPLPVGASAMASTTADNTSYMLLSNHITGTRMKLNEDGPGDGSFASGKAGWNFRDC</sequence>
<keyword evidence="5" id="KW-0539">Nucleus</keyword>
<keyword evidence="2" id="KW-0805">Transcription regulation</keyword>
<dbReference type="GO" id="GO:0005634">
    <property type="term" value="C:nucleus"/>
    <property type="evidence" value="ECO:0007669"/>
    <property type="project" value="UniProtKB-SubCell"/>
</dbReference>
<dbReference type="GO" id="GO:0043565">
    <property type="term" value="F:sequence-specific DNA binding"/>
    <property type="evidence" value="ECO:0007669"/>
    <property type="project" value="InterPro"/>
</dbReference>
<dbReference type="Proteomes" id="UP001085076">
    <property type="component" value="Miscellaneous, Linkage group lg01"/>
</dbReference>
<dbReference type="PANTHER" id="PTHR31429:SF54">
    <property type="entry name" value="WRKY TRANSCRIPTION FACTOR 9-RELATED"/>
    <property type="match status" value="1"/>
</dbReference>
<reference evidence="8" key="1">
    <citation type="submission" date="2021-03" db="EMBL/GenBank/DDBJ databases">
        <authorList>
            <person name="Li Z."/>
            <person name="Yang C."/>
        </authorList>
    </citation>
    <scope>NUCLEOTIDE SEQUENCE</scope>
    <source>
        <strain evidence="8">Dzin_1.0</strain>
        <tissue evidence="8">Leaf</tissue>
    </source>
</reference>
<dbReference type="SUPFAM" id="SSF118290">
    <property type="entry name" value="WRKY DNA-binding domain"/>
    <property type="match status" value="1"/>
</dbReference>
<evidence type="ECO:0000313" key="8">
    <source>
        <dbReference type="EMBL" id="KAJ0987170.1"/>
    </source>
</evidence>
<dbReference type="InterPro" id="IPR036576">
    <property type="entry name" value="WRKY_dom_sf"/>
</dbReference>
<dbReference type="AlphaFoldDB" id="A0A9D5D8C6"/>
<evidence type="ECO:0000256" key="3">
    <source>
        <dbReference type="ARBA" id="ARBA00023125"/>
    </source>
</evidence>